<name>A0ABP0X1F1_9BRYO</name>
<accession>A0ABP0X1F1</accession>
<keyword evidence="2" id="KW-1185">Reference proteome</keyword>
<dbReference type="EMBL" id="OZ020099">
    <property type="protein sequence ID" value="CAK9271495.1"/>
    <property type="molecule type" value="Genomic_DNA"/>
</dbReference>
<proteinExistence type="predicted"/>
<evidence type="ECO:0000313" key="2">
    <source>
        <dbReference type="Proteomes" id="UP001497444"/>
    </source>
</evidence>
<organism evidence="1 2">
    <name type="scientific">Sphagnum jensenii</name>
    <dbReference type="NCBI Taxonomy" id="128206"/>
    <lineage>
        <taxon>Eukaryota</taxon>
        <taxon>Viridiplantae</taxon>
        <taxon>Streptophyta</taxon>
        <taxon>Embryophyta</taxon>
        <taxon>Bryophyta</taxon>
        <taxon>Sphagnophytina</taxon>
        <taxon>Sphagnopsida</taxon>
        <taxon>Sphagnales</taxon>
        <taxon>Sphagnaceae</taxon>
        <taxon>Sphagnum</taxon>
    </lineage>
</organism>
<gene>
    <name evidence="1" type="ORF">CSSPJE1EN1_LOCUS16973</name>
</gene>
<sequence>MNEYESVVWKVQMHYYDYSKTKECLRWAREGNKLYKKRYSGKLDYISKYNEGFTLFTSGAFERAKDVCEAIIYELDSEPLKGKTMDGHPAAQYCNPQYEFDIHSMLSRCYEQMAVQPGRGKKRTDELFKLANEETEKCESLLGESELQGEISHALKCRADALEAAANNKYGVYKPYVHPALGYL</sequence>
<reference evidence="1" key="1">
    <citation type="submission" date="2024-02" db="EMBL/GenBank/DDBJ databases">
        <authorList>
            <consortium name="ELIXIR-Norway"/>
            <consortium name="Elixir Norway"/>
        </authorList>
    </citation>
    <scope>NUCLEOTIDE SEQUENCE</scope>
</reference>
<dbReference type="Proteomes" id="UP001497444">
    <property type="component" value="Chromosome 4"/>
</dbReference>
<evidence type="ECO:0000313" key="1">
    <source>
        <dbReference type="EMBL" id="CAK9271495.1"/>
    </source>
</evidence>
<protein>
    <submittedName>
        <fullName evidence="1">Uncharacterized protein</fullName>
    </submittedName>
</protein>